<dbReference type="PANTHER" id="PTHR37752:SF1">
    <property type="entry name" value="OS02G0610700 PROTEIN"/>
    <property type="match status" value="1"/>
</dbReference>
<gene>
    <name evidence="2" type="primary">LOC101507002</name>
</gene>
<keyword evidence="1" id="KW-1185">Reference proteome</keyword>
<reference evidence="2" key="2">
    <citation type="submission" date="2025-08" db="UniProtKB">
        <authorList>
            <consortium name="RefSeq"/>
        </authorList>
    </citation>
    <scope>IDENTIFICATION</scope>
    <source>
        <tissue evidence="2">Etiolated seedlings</tissue>
    </source>
</reference>
<accession>A0A1S2YP69</accession>
<dbReference type="PaxDb" id="3827-XP_004507799.1"/>
<evidence type="ECO:0000313" key="1">
    <source>
        <dbReference type="Proteomes" id="UP000087171"/>
    </source>
</evidence>
<dbReference type="OrthoDB" id="1887732at2759"/>
<sequence length="141" mass="15846">MTSTILPLTNVQFASFHSHHSFPTIAKWGWRREQDANMASNRTQSQAFRVLANPNVSSGKDGSNKDVMMVDPVEAKRLAAKQMERIKAKEKLKRRRQIEAINGAWAMIGLTAGLVIEAQTGKSIMTQLQDYFGAIFHLFVK</sequence>
<dbReference type="PANTHER" id="PTHR37752">
    <property type="entry name" value="OS02G0610700 PROTEIN"/>
    <property type="match status" value="1"/>
</dbReference>
<proteinExistence type="predicted"/>
<evidence type="ECO:0000313" key="2">
    <source>
        <dbReference type="RefSeq" id="XP_004507799.1"/>
    </source>
</evidence>
<dbReference type="eggNOG" id="KOG2942">
    <property type="taxonomic scope" value="Eukaryota"/>
</dbReference>
<dbReference type="GeneID" id="101507002"/>
<organism evidence="1 2">
    <name type="scientific">Cicer arietinum</name>
    <name type="common">Chickpea</name>
    <name type="synonym">Garbanzo</name>
    <dbReference type="NCBI Taxonomy" id="3827"/>
    <lineage>
        <taxon>Eukaryota</taxon>
        <taxon>Viridiplantae</taxon>
        <taxon>Streptophyta</taxon>
        <taxon>Embryophyta</taxon>
        <taxon>Tracheophyta</taxon>
        <taxon>Spermatophyta</taxon>
        <taxon>Magnoliopsida</taxon>
        <taxon>eudicotyledons</taxon>
        <taxon>Gunneridae</taxon>
        <taxon>Pentapetalae</taxon>
        <taxon>rosids</taxon>
        <taxon>fabids</taxon>
        <taxon>Fabales</taxon>
        <taxon>Fabaceae</taxon>
        <taxon>Papilionoideae</taxon>
        <taxon>50 kb inversion clade</taxon>
        <taxon>NPAAA clade</taxon>
        <taxon>Hologalegina</taxon>
        <taxon>IRL clade</taxon>
        <taxon>Cicereae</taxon>
        <taxon>Cicer</taxon>
    </lineage>
</organism>
<dbReference type="Gene3D" id="1.10.3460.10">
    <property type="entry name" value="Chlorophyll a/b binding protein domain"/>
    <property type="match status" value="1"/>
</dbReference>
<dbReference type="RefSeq" id="XP_004507799.1">
    <property type="nucleotide sequence ID" value="XM_004507742.3"/>
</dbReference>
<name>A0A1S2YP69_CICAR</name>
<protein>
    <submittedName>
        <fullName evidence="2">Uncharacterized protein LOC101507002 isoform X2</fullName>
    </submittedName>
</protein>
<reference evidence="1" key="1">
    <citation type="journal article" date="2013" name="Nat. Biotechnol.">
        <title>Draft genome sequence of chickpea (Cicer arietinum) provides a resource for trait improvement.</title>
        <authorList>
            <person name="Varshney R.K."/>
            <person name="Song C."/>
            <person name="Saxena R.K."/>
            <person name="Azam S."/>
            <person name="Yu S."/>
            <person name="Sharpe A.G."/>
            <person name="Cannon S."/>
            <person name="Baek J."/>
            <person name="Rosen B.D."/>
            <person name="Tar'an B."/>
            <person name="Millan T."/>
            <person name="Zhang X."/>
            <person name="Ramsay L.D."/>
            <person name="Iwata A."/>
            <person name="Wang Y."/>
            <person name="Nelson W."/>
            <person name="Farmer A.D."/>
            <person name="Gaur P.M."/>
            <person name="Soderlund C."/>
            <person name="Penmetsa R.V."/>
            <person name="Xu C."/>
            <person name="Bharti A.K."/>
            <person name="He W."/>
            <person name="Winter P."/>
            <person name="Zhao S."/>
            <person name="Hane J.K."/>
            <person name="Carrasquilla-Garcia N."/>
            <person name="Condie J.A."/>
            <person name="Upadhyaya H.D."/>
            <person name="Luo M.C."/>
            <person name="Thudi M."/>
            <person name="Gowda C.L."/>
            <person name="Singh N.P."/>
            <person name="Lichtenzveig J."/>
            <person name="Gali K.K."/>
            <person name="Rubio J."/>
            <person name="Nadarajan N."/>
            <person name="Dolezel J."/>
            <person name="Bansal K.C."/>
            <person name="Xu X."/>
            <person name="Edwards D."/>
            <person name="Zhang G."/>
            <person name="Kahl G."/>
            <person name="Gil J."/>
            <person name="Singh K.B."/>
            <person name="Datta S.K."/>
            <person name="Jackson S.A."/>
            <person name="Wang J."/>
            <person name="Cook D.R."/>
        </authorList>
    </citation>
    <scope>NUCLEOTIDE SEQUENCE [LARGE SCALE GENOMIC DNA]</scope>
    <source>
        <strain evidence="1">cv. CDC Frontier</strain>
    </source>
</reference>
<dbReference type="SUPFAM" id="SSF103511">
    <property type="entry name" value="Chlorophyll a-b binding protein"/>
    <property type="match status" value="1"/>
</dbReference>
<dbReference type="KEGG" id="cam:101507002"/>
<dbReference type="Proteomes" id="UP000087171">
    <property type="component" value="Chromosome Ca7"/>
</dbReference>
<dbReference type="AlphaFoldDB" id="A0A1S2YP69"/>
<dbReference type="InterPro" id="IPR053091">
    <property type="entry name" value="PSII_Assembly/Photoprotect-Rel"/>
</dbReference>
<dbReference type="GO" id="GO:0009535">
    <property type="term" value="C:chloroplast thylakoid membrane"/>
    <property type="evidence" value="ECO:0007669"/>
    <property type="project" value="TreeGrafter"/>
</dbReference>